<organism evidence="1 2">
    <name type="scientific">Schistosoma mattheei</name>
    <dbReference type="NCBI Taxonomy" id="31246"/>
    <lineage>
        <taxon>Eukaryota</taxon>
        <taxon>Metazoa</taxon>
        <taxon>Spiralia</taxon>
        <taxon>Lophotrochozoa</taxon>
        <taxon>Platyhelminthes</taxon>
        <taxon>Trematoda</taxon>
        <taxon>Digenea</taxon>
        <taxon>Strigeidida</taxon>
        <taxon>Schistosomatoidea</taxon>
        <taxon>Schistosomatidae</taxon>
        <taxon>Schistosoma</taxon>
    </lineage>
</organism>
<evidence type="ECO:0000313" key="1">
    <source>
        <dbReference type="EMBL" id="VDP62609.1"/>
    </source>
</evidence>
<gene>
    <name evidence="1" type="ORF">SMTD_LOCUS13049</name>
</gene>
<evidence type="ECO:0000313" key="2">
    <source>
        <dbReference type="Proteomes" id="UP000269396"/>
    </source>
</evidence>
<name>A0A183PFB3_9TREM</name>
<sequence>MTKITFTSCFKCLKYSMFVFCLIAWVSVEYFIYIVHVLLSIYINIRISKTLYLKRLFIDIFHWNEEFVQRYVPLRKCTLDYLKF</sequence>
<keyword evidence="2" id="KW-1185">Reference proteome</keyword>
<protein>
    <submittedName>
        <fullName evidence="1">Uncharacterized protein</fullName>
    </submittedName>
</protein>
<accession>A0A183PFB3</accession>
<dbReference type="Proteomes" id="UP000269396">
    <property type="component" value="Unassembled WGS sequence"/>
</dbReference>
<dbReference type="AlphaFoldDB" id="A0A183PFB3"/>
<dbReference type="EMBL" id="UZAL01033091">
    <property type="protein sequence ID" value="VDP62609.1"/>
    <property type="molecule type" value="Genomic_DNA"/>
</dbReference>
<reference evidence="1 2" key="1">
    <citation type="submission" date="2018-11" db="EMBL/GenBank/DDBJ databases">
        <authorList>
            <consortium name="Pathogen Informatics"/>
        </authorList>
    </citation>
    <scope>NUCLEOTIDE SEQUENCE [LARGE SCALE GENOMIC DNA]</scope>
    <source>
        <strain>Denwood</strain>
        <strain evidence="2">Zambia</strain>
    </source>
</reference>
<proteinExistence type="predicted"/>